<dbReference type="PANTHER" id="PTHR43436">
    <property type="entry name" value="ARAC-FAMILY TRANSCRIPTIONAL REGULATOR"/>
    <property type="match status" value="1"/>
</dbReference>
<feature type="domain" description="HTH araC/xylS-type" evidence="3">
    <location>
        <begin position="161"/>
        <end position="258"/>
    </location>
</feature>
<gene>
    <name evidence="4" type="ORF">WKW82_09875</name>
</gene>
<proteinExistence type="predicted"/>
<dbReference type="Pfam" id="PF12833">
    <property type="entry name" value="HTH_18"/>
    <property type="match status" value="1"/>
</dbReference>
<comment type="caution">
    <text evidence="4">The sequence shown here is derived from an EMBL/GenBank/DDBJ whole genome shotgun (WGS) entry which is preliminary data.</text>
</comment>
<protein>
    <submittedName>
        <fullName evidence="4">AraC family transcriptional regulator</fullName>
    </submittedName>
</protein>
<evidence type="ECO:0000313" key="5">
    <source>
        <dbReference type="Proteomes" id="UP001385892"/>
    </source>
</evidence>
<name>A0ABU8WHI0_9BURK</name>
<sequence>MQDSTRSARPVKRGERLMWITTQRVFYAGLLGAAGERTFGGHAVYVTPAGAPPNRICIGGGAWQEGELLVVPPQVPHQVQSASPLILNLLIEADSVDAGALPSFMHHCGPVDDAPAFVQRVRDGHARLLAASGRECFNSFDFDTLFFGAVLKPRAFDARIREVVDRINADPAGPASAESCAALVHLSFSRFLHLFKQETGVPFRAFRAWKRARSLLRHVRESSTLTDIALDTGYPDSTHFSHSIRQVYGLRPSDIFAGSRRLALHDAGRVVL</sequence>
<dbReference type="InterPro" id="IPR009057">
    <property type="entry name" value="Homeodomain-like_sf"/>
</dbReference>
<accession>A0ABU8WHI0</accession>
<dbReference type="Proteomes" id="UP001385892">
    <property type="component" value="Unassembled WGS sequence"/>
</dbReference>
<evidence type="ECO:0000259" key="3">
    <source>
        <dbReference type="PROSITE" id="PS01124"/>
    </source>
</evidence>
<dbReference type="InterPro" id="IPR018060">
    <property type="entry name" value="HTH_AraC"/>
</dbReference>
<evidence type="ECO:0000256" key="2">
    <source>
        <dbReference type="ARBA" id="ARBA00023163"/>
    </source>
</evidence>
<dbReference type="Gene3D" id="1.10.10.60">
    <property type="entry name" value="Homeodomain-like"/>
    <property type="match status" value="2"/>
</dbReference>
<dbReference type="EMBL" id="JBBKZT010000004">
    <property type="protein sequence ID" value="MEJ8846958.1"/>
    <property type="molecule type" value="Genomic_DNA"/>
</dbReference>
<dbReference type="RefSeq" id="WP_340342108.1">
    <property type="nucleotide sequence ID" value="NZ_JBBKZT010000004.1"/>
</dbReference>
<dbReference type="SUPFAM" id="SSF46689">
    <property type="entry name" value="Homeodomain-like"/>
    <property type="match status" value="2"/>
</dbReference>
<keyword evidence="2" id="KW-0804">Transcription</keyword>
<evidence type="ECO:0000256" key="1">
    <source>
        <dbReference type="ARBA" id="ARBA00023015"/>
    </source>
</evidence>
<keyword evidence="1" id="KW-0805">Transcription regulation</keyword>
<keyword evidence="5" id="KW-1185">Reference proteome</keyword>
<evidence type="ECO:0000313" key="4">
    <source>
        <dbReference type="EMBL" id="MEJ8846958.1"/>
    </source>
</evidence>
<dbReference type="PROSITE" id="PS01124">
    <property type="entry name" value="HTH_ARAC_FAMILY_2"/>
    <property type="match status" value="1"/>
</dbReference>
<organism evidence="4 5">
    <name type="scientific">Variovorax rhizosphaerae</name>
    <dbReference type="NCBI Taxonomy" id="1836200"/>
    <lineage>
        <taxon>Bacteria</taxon>
        <taxon>Pseudomonadati</taxon>
        <taxon>Pseudomonadota</taxon>
        <taxon>Betaproteobacteria</taxon>
        <taxon>Burkholderiales</taxon>
        <taxon>Comamonadaceae</taxon>
        <taxon>Variovorax</taxon>
    </lineage>
</organism>
<reference evidence="4 5" key="1">
    <citation type="submission" date="2024-03" db="EMBL/GenBank/DDBJ databases">
        <title>Novel species of the genus Variovorax.</title>
        <authorList>
            <person name="Liu Q."/>
            <person name="Xin Y.-H."/>
        </authorList>
    </citation>
    <scope>NUCLEOTIDE SEQUENCE [LARGE SCALE GENOMIC DNA]</scope>
    <source>
        <strain evidence="4 5">KACC 18900</strain>
    </source>
</reference>
<dbReference type="SMART" id="SM00342">
    <property type="entry name" value="HTH_ARAC"/>
    <property type="match status" value="1"/>
</dbReference>
<dbReference type="PANTHER" id="PTHR43436:SF1">
    <property type="entry name" value="TRANSCRIPTIONAL REGULATORY PROTEIN"/>
    <property type="match status" value="1"/>
</dbReference>